<dbReference type="RefSeq" id="WP_045095309.1">
    <property type="nucleotide sequence ID" value="NZ_LN614827.1"/>
</dbReference>
<proteinExistence type="inferred from homology"/>
<dbReference type="HOGENOM" id="CLU_065784_1_1_6"/>
<evidence type="ECO:0000256" key="10">
    <source>
        <dbReference type="RuleBase" id="RU361274"/>
    </source>
</evidence>
<name>A0A098G3X6_9GAMM</name>
<dbReference type="Pfam" id="PF02578">
    <property type="entry name" value="Cu-oxidase_4"/>
    <property type="match status" value="1"/>
</dbReference>
<keyword evidence="12" id="KW-1185">Reference proteome</keyword>
<dbReference type="GO" id="GO:0016787">
    <property type="term" value="F:hydrolase activity"/>
    <property type="evidence" value="ECO:0007669"/>
    <property type="project" value="UniProtKB-KW"/>
</dbReference>
<keyword evidence="3" id="KW-0808">Transferase</keyword>
<organism evidence="11 12">
    <name type="scientific">Legionella fallonii LLAP-10</name>
    <dbReference type="NCBI Taxonomy" id="1212491"/>
    <lineage>
        <taxon>Bacteria</taxon>
        <taxon>Pseudomonadati</taxon>
        <taxon>Pseudomonadota</taxon>
        <taxon>Gammaproteobacteria</taxon>
        <taxon>Legionellales</taxon>
        <taxon>Legionellaceae</taxon>
        <taxon>Legionella</taxon>
    </lineage>
</organism>
<sequence length="245" mass="27610">MNTKLANWPAPPNITALSTTRCSGFSQPPYDFNNLGLHVGDNEKQVLQNRQQLREFLHLPAEPIWLEQTHSTTCIIAERESSRDADAAISHSYSHPLVILTADCLPIMLCNVQGNEIAAVHAGWKGLFNGIVENTIHKMNSPPSDLLAWIGPSICQQCYEVGEEVYLAFTTKYPQSKIAFEPKNSKWLANLPKIAEIVLNSQGIESVFQSGFCTFELKNEFYSYRREPQTGRIGTLIWFNDQPRD</sequence>
<dbReference type="InterPro" id="IPR003730">
    <property type="entry name" value="Cu_polyphenol_OxRdtase"/>
</dbReference>
<comment type="similarity">
    <text evidence="2 10">Belongs to the purine nucleoside phosphorylase YfiH/LACC1 family.</text>
</comment>
<dbReference type="KEGG" id="lfa:LFA_1257"/>
<evidence type="ECO:0000256" key="5">
    <source>
        <dbReference type="ARBA" id="ARBA00022801"/>
    </source>
</evidence>
<dbReference type="InterPro" id="IPR011324">
    <property type="entry name" value="Cytotoxic_necrot_fac-like_cat"/>
</dbReference>
<dbReference type="OrthoDB" id="4279at2"/>
<evidence type="ECO:0000256" key="8">
    <source>
        <dbReference type="ARBA" id="ARBA00048968"/>
    </source>
</evidence>
<protein>
    <recommendedName>
        <fullName evidence="10">Purine nucleoside phosphorylase</fullName>
    </recommendedName>
</protein>
<comment type="catalytic activity">
    <reaction evidence="1">
        <text>inosine + phosphate = alpha-D-ribose 1-phosphate + hypoxanthine</text>
        <dbReference type="Rhea" id="RHEA:27646"/>
        <dbReference type="ChEBI" id="CHEBI:17368"/>
        <dbReference type="ChEBI" id="CHEBI:17596"/>
        <dbReference type="ChEBI" id="CHEBI:43474"/>
        <dbReference type="ChEBI" id="CHEBI:57720"/>
        <dbReference type="EC" id="2.4.2.1"/>
    </reaction>
    <physiologicalReaction direction="left-to-right" evidence="1">
        <dbReference type="Rhea" id="RHEA:27647"/>
    </physiologicalReaction>
</comment>
<evidence type="ECO:0000256" key="6">
    <source>
        <dbReference type="ARBA" id="ARBA00022833"/>
    </source>
</evidence>
<dbReference type="PANTHER" id="PTHR30616">
    <property type="entry name" value="UNCHARACTERIZED PROTEIN YFIH"/>
    <property type="match status" value="1"/>
</dbReference>
<evidence type="ECO:0000256" key="2">
    <source>
        <dbReference type="ARBA" id="ARBA00007353"/>
    </source>
</evidence>
<dbReference type="GO" id="GO:0005507">
    <property type="term" value="F:copper ion binding"/>
    <property type="evidence" value="ECO:0007669"/>
    <property type="project" value="TreeGrafter"/>
</dbReference>
<evidence type="ECO:0000313" key="12">
    <source>
        <dbReference type="Proteomes" id="UP000032430"/>
    </source>
</evidence>
<accession>A0A098G3X6</accession>
<dbReference type="EMBL" id="LN614827">
    <property type="protein sequence ID" value="CEG56684.1"/>
    <property type="molecule type" value="Genomic_DNA"/>
</dbReference>
<dbReference type="Proteomes" id="UP000032430">
    <property type="component" value="Chromosome I"/>
</dbReference>
<comment type="catalytic activity">
    <reaction evidence="7">
        <text>adenosine + H2O + H(+) = inosine + NH4(+)</text>
        <dbReference type="Rhea" id="RHEA:24408"/>
        <dbReference type="ChEBI" id="CHEBI:15377"/>
        <dbReference type="ChEBI" id="CHEBI:15378"/>
        <dbReference type="ChEBI" id="CHEBI:16335"/>
        <dbReference type="ChEBI" id="CHEBI:17596"/>
        <dbReference type="ChEBI" id="CHEBI:28938"/>
        <dbReference type="EC" id="3.5.4.4"/>
    </reaction>
    <physiologicalReaction direction="left-to-right" evidence="7">
        <dbReference type="Rhea" id="RHEA:24409"/>
    </physiologicalReaction>
</comment>
<dbReference type="GO" id="GO:0017061">
    <property type="term" value="F:S-methyl-5-thioadenosine phosphorylase activity"/>
    <property type="evidence" value="ECO:0007669"/>
    <property type="project" value="UniProtKB-EC"/>
</dbReference>
<dbReference type="InterPro" id="IPR038371">
    <property type="entry name" value="Cu_polyphenol_OxRdtase_sf"/>
</dbReference>
<keyword evidence="5" id="KW-0378">Hydrolase</keyword>
<evidence type="ECO:0000256" key="4">
    <source>
        <dbReference type="ARBA" id="ARBA00022723"/>
    </source>
</evidence>
<dbReference type="Gene3D" id="3.60.140.10">
    <property type="entry name" value="CNF1/YfiH-like putative cysteine hydrolases"/>
    <property type="match status" value="1"/>
</dbReference>
<dbReference type="PANTHER" id="PTHR30616:SF2">
    <property type="entry name" value="PURINE NUCLEOSIDE PHOSPHORYLASE LACC1"/>
    <property type="match status" value="1"/>
</dbReference>
<dbReference type="STRING" id="1212491.LFA_1257"/>
<keyword evidence="4" id="KW-0479">Metal-binding</keyword>
<comment type="catalytic activity">
    <reaction evidence="9">
        <text>S-methyl-5'-thioadenosine + phosphate = 5-(methylsulfanyl)-alpha-D-ribose 1-phosphate + adenine</text>
        <dbReference type="Rhea" id="RHEA:11852"/>
        <dbReference type="ChEBI" id="CHEBI:16708"/>
        <dbReference type="ChEBI" id="CHEBI:17509"/>
        <dbReference type="ChEBI" id="CHEBI:43474"/>
        <dbReference type="ChEBI" id="CHEBI:58533"/>
        <dbReference type="EC" id="2.4.2.28"/>
    </reaction>
    <physiologicalReaction direction="left-to-right" evidence="9">
        <dbReference type="Rhea" id="RHEA:11853"/>
    </physiologicalReaction>
</comment>
<gene>
    <name evidence="11" type="ORF">LFA_1257</name>
</gene>
<evidence type="ECO:0000256" key="7">
    <source>
        <dbReference type="ARBA" id="ARBA00047989"/>
    </source>
</evidence>
<evidence type="ECO:0000256" key="1">
    <source>
        <dbReference type="ARBA" id="ARBA00000553"/>
    </source>
</evidence>
<dbReference type="CDD" id="cd16833">
    <property type="entry name" value="YfiH"/>
    <property type="match status" value="1"/>
</dbReference>
<keyword evidence="6" id="KW-0862">Zinc</keyword>
<dbReference type="SUPFAM" id="SSF64438">
    <property type="entry name" value="CNF1/YfiH-like putative cysteine hydrolases"/>
    <property type="match status" value="1"/>
</dbReference>
<evidence type="ECO:0000313" key="11">
    <source>
        <dbReference type="EMBL" id="CEG56684.1"/>
    </source>
</evidence>
<evidence type="ECO:0000256" key="9">
    <source>
        <dbReference type="ARBA" id="ARBA00049893"/>
    </source>
</evidence>
<dbReference type="AlphaFoldDB" id="A0A098G3X6"/>
<comment type="catalytic activity">
    <reaction evidence="8">
        <text>adenosine + phosphate = alpha-D-ribose 1-phosphate + adenine</text>
        <dbReference type="Rhea" id="RHEA:27642"/>
        <dbReference type="ChEBI" id="CHEBI:16335"/>
        <dbReference type="ChEBI" id="CHEBI:16708"/>
        <dbReference type="ChEBI" id="CHEBI:43474"/>
        <dbReference type="ChEBI" id="CHEBI:57720"/>
        <dbReference type="EC" id="2.4.2.1"/>
    </reaction>
    <physiologicalReaction direction="left-to-right" evidence="8">
        <dbReference type="Rhea" id="RHEA:27643"/>
    </physiologicalReaction>
</comment>
<reference evidence="12" key="1">
    <citation type="submission" date="2014-09" db="EMBL/GenBank/DDBJ databases">
        <authorList>
            <person name="Gomez-Valero L."/>
        </authorList>
    </citation>
    <scope>NUCLEOTIDE SEQUENCE [LARGE SCALE GENOMIC DNA]</scope>
    <source>
        <strain evidence="12">ATCC700992</strain>
    </source>
</reference>
<evidence type="ECO:0000256" key="3">
    <source>
        <dbReference type="ARBA" id="ARBA00022679"/>
    </source>
</evidence>
<dbReference type="NCBIfam" id="TIGR00726">
    <property type="entry name" value="peptidoglycan editing factor PgeF"/>
    <property type="match status" value="1"/>
</dbReference>